<sequence>MPRTVADATRFTPTGPYAFTAGDGGGAETPQQRVARLRDAARKARAEKAAGSLLDRVLERGRVWADRAHRVTAVGLMAATVLCAGVTLYAVSDMVMFTRRKKAEHAAAMKAQGLDPARRQNVDVAVIDAAPLPPALAATTTTTTTNEAKNRNEIEIAPLQGPWAKFKTWAMSGMTPADQEYKTAFEKEAEEAERKRLSQAAAPAPAPAPRAEEEAKGKGWWRWSGR</sequence>
<evidence type="ECO:0000256" key="4">
    <source>
        <dbReference type="ARBA" id="ARBA00023136"/>
    </source>
</evidence>
<evidence type="ECO:0000256" key="5">
    <source>
        <dbReference type="SAM" id="MobiDB-lite"/>
    </source>
</evidence>
<dbReference type="InterPro" id="IPR029208">
    <property type="entry name" value="COX14"/>
</dbReference>
<evidence type="ECO:0008006" key="9">
    <source>
        <dbReference type="Google" id="ProtNLM"/>
    </source>
</evidence>
<feature type="compositionally biased region" description="Basic and acidic residues" evidence="5">
    <location>
        <begin position="186"/>
        <end position="196"/>
    </location>
</feature>
<dbReference type="Pfam" id="PF14880">
    <property type="entry name" value="COX14"/>
    <property type="match status" value="1"/>
</dbReference>
<keyword evidence="4 6" id="KW-0472">Membrane</keyword>
<evidence type="ECO:0000313" key="8">
    <source>
        <dbReference type="Proteomes" id="UP000326924"/>
    </source>
</evidence>
<feature type="transmembrane region" description="Helical" evidence="6">
    <location>
        <begin position="71"/>
        <end position="91"/>
    </location>
</feature>
<keyword evidence="3 6" id="KW-1133">Transmembrane helix</keyword>
<gene>
    <name evidence="7" type="ORF">FN846DRAFT_970098</name>
</gene>
<evidence type="ECO:0000313" key="7">
    <source>
        <dbReference type="EMBL" id="KAA8895351.1"/>
    </source>
</evidence>
<comment type="caution">
    <text evidence="7">The sequence shown here is derived from an EMBL/GenBank/DDBJ whole genome shotgun (WGS) entry which is preliminary data.</text>
</comment>
<proteinExistence type="predicted"/>
<accession>A0A5J5EJH4</accession>
<evidence type="ECO:0000256" key="2">
    <source>
        <dbReference type="ARBA" id="ARBA00022692"/>
    </source>
</evidence>
<dbReference type="GO" id="GO:0016020">
    <property type="term" value="C:membrane"/>
    <property type="evidence" value="ECO:0007669"/>
    <property type="project" value="UniProtKB-SubCell"/>
</dbReference>
<protein>
    <recommendedName>
        <fullName evidence="9">Cytochrome oxidase c assembly-domain-containing protein</fullName>
    </recommendedName>
</protein>
<evidence type="ECO:0000256" key="1">
    <source>
        <dbReference type="ARBA" id="ARBA00004167"/>
    </source>
</evidence>
<dbReference type="AlphaFoldDB" id="A0A5J5EJH4"/>
<feature type="region of interest" description="Disordered" evidence="5">
    <location>
        <begin position="186"/>
        <end position="226"/>
    </location>
</feature>
<dbReference type="Proteomes" id="UP000326924">
    <property type="component" value="Unassembled WGS sequence"/>
</dbReference>
<reference evidence="7 8" key="1">
    <citation type="submission" date="2019-09" db="EMBL/GenBank/DDBJ databases">
        <title>Draft genome of the ectomycorrhizal ascomycete Sphaerosporella brunnea.</title>
        <authorList>
            <consortium name="DOE Joint Genome Institute"/>
            <person name="Benucci G.M."/>
            <person name="Marozzi G."/>
            <person name="Antonielli L."/>
            <person name="Sanchez S."/>
            <person name="Marco P."/>
            <person name="Wang X."/>
            <person name="Falini L.B."/>
            <person name="Barry K."/>
            <person name="Haridas S."/>
            <person name="Lipzen A."/>
            <person name="Labutti K."/>
            <person name="Grigoriev I.V."/>
            <person name="Murat C."/>
            <person name="Martin F."/>
            <person name="Albertini E."/>
            <person name="Donnini D."/>
            <person name="Bonito G."/>
        </authorList>
    </citation>
    <scope>NUCLEOTIDE SEQUENCE [LARGE SCALE GENOMIC DNA]</scope>
    <source>
        <strain evidence="7 8">Sb_GMNB300</strain>
    </source>
</reference>
<evidence type="ECO:0000256" key="3">
    <source>
        <dbReference type="ARBA" id="ARBA00022989"/>
    </source>
</evidence>
<name>A0A5J5EJH4_9PEZI</name>
<dbReference type="EMBL" id="VXIS01000271">
    <property type="protein sequence ID" value="KAA8895351.1"/>
    <property type="molecule type" value="Genomic_DNA"/>
</dbReference>
<keyword evidence="8" id="KW-1185">Reference proteome</keyword>
<evidence type="ECO:0000256" key="6">
    <source>
        <dbReference type="SAM" id="Phobius"/>
    </source>
</evidence>
<organism evidence="7 8">
    <name type="scientific">Sphaerosporella brunnea</name>
    <dbReference type="NCBI Taxonomy" id="1250544"/>
    <lineage>
        <taxon>Eukaryota</taxon>
        <taxon>Fungi</taxon>
        <taxon>Dikarya</taxon>
        <taxon>Ascomycota</taxon>
        <taxon>Pezizomycotina</taxon>
        <taxon>Pezizomycetes</taxon>
        <taxon>Pezizales</taxon>
        <taxon>Pyronemataceae</taxon>
        <taxon>Sphaerosporella</taxon>
    </lineage>
</organism>
<feature type="region of interest" description="Disordered" evidence="5">
    <location>
        <begin position="1"/>
        <end position="29"/>
    </location>
</feature>
<comment type="subcellular location">
    <subcellularLocation>
        <location evidence="1">Membrane</location>
        <topology evidence="1">Single-pass membrane protein</topology>
    </subcellularLocation>
</comment>
<keyword evidence="2 6" id="KW-0812">Transmembrane</keyword>
<dbReference type="InParanoid" id="A0A5J5EJH4"/>
<dbReference type="OrthoDB" id="4205486at2759"/>